<gene>
    <name evidence="1" type="ORF">PSET11_00580</name>
</gene>
<evidence type="ECO:0008006" key="3">
    <source>
        <dbReference type="Google" id="ProtNLM"/>
    </source>
</evidence>
<reference evidence="1 2" key="1">
    <citation type="submission" date="2018-11" db="EMBL/GenBank/DDBJ databases">
        <authorList>
            <person name="Criscuolo A."/>
        </authorList>
    </citation>
    <scope>NUCLEOTIDE SEQUENCE [LARGE SCALE GENOMIC DNA]</scope>
    <source>
        <strain evidence="1">AT11b</strain>
    </source>
</reference>
<keyword evidence="2" id="KW-1185">Reference proteome</keyword>
<sequence>MSSRPTYSDEFKADAVNLVISSGRSPASVDANRK</sequence>
<dbReference type="AlphaFoldDB" id="A0A3P5WXW9"/>
<name>A0A3P5WXW9_9MICC</name>
<organism evidence="1 2">
    <name type="scientific">Arthrobacter ulcerisalmonis</name>
    <dbReference type="NCBI Taxonomy" id="2483813"/>
    <lineage>
        <taxon>Bacteria</taxon>
        <taxon>Bacillati</taxon>
        <taxon>Actinomycetota</taxon>
        <taxon>Actinomycetes</taxon>
        <taxon>Micrococcales</taxon>
        <taxon>Micrococcaceae</taxon>
        <taxon>Arthrobacter</taxon>
    </lineage>
</organism>
<dbReference type="Proteomes" id="UP000280861">
    <property type="component" value="Unassembled WGS sequence"/>
</dbReference>
<evidence type="ECO:0000313" key="2">
    <source>
        <dbReference type="Proteomes" id="UP000280861"/>
    </source>
</evidence>
<proteinExistence type="predicted"/>
<evidence type="ECO:0000313" key="1">
    <source>
        <dbReference type="EMBL" id="VDC20349.1"/>
    </source>
</evidence>
<dbReference type="EMBL" id="UXAU01000010">
    <property type="protein sequence ID" value="VDC20349.1"/>
    <property type="molecule type" value="Genomic_DNA"/>
</dbReference>
<accession>A0A3P5WXW9</accession>
<protein>
    <recommendedName>
        <fullName evidence="3">Transposase</fullName>
    </recommendedName>
</protein>